<dbReference type="InterPro" id="IPR059177">
    <property type="entry name" value="GH29D-like_dom"/>
</dbReference>
<evidence type="ECO:0000313" key="5">
    <source>
        <dbReference type="Proteomes" id="UP000214746"/>
    </source>
</evidence>
<dbReference type="AlphaFoldDB" id="A0A2W1N5P1"/>
<dbReference type="InterPro" id="IPR008965">
    <property type="entry name" value="CBM2/CBM3_carb-bd_dom_sf"/>
</dbReference>
<dbReference type="Gene3D" id="1.10.1330.10">
    <property type="entry name" value="Dockerin domain"/>
    <property type="match status" value="1"/>
</dbReference>
<dbReference type="Gene3D" id="2.60.40.1220">
    <property type="match status" value="1"/>
</dbReference>
<reference evidence="4" key="1">
    <citation type="submission" date="2018-06" db="EMBL/GenBank/DDBJ databases">
        <title>Paenibacillus xerothermodurans sp. nov. an extremely dry heat resistant spore forming bacterium isolated from the soil of Cape Canaveral, Florida.</title>
        <authorList>
            <person name="Seuylemezian A."/>
            <person name="Kaur N."/>
            <person name="Patil P."/>
            <person name="Patil P."/>
            <person name="Mayilraj S."/>
            <person name="Vaishampayan P."/>
        </authorList>
    </citation>
    <scope>NUCLEOTIDE SEQUENCE [LARGE SCALE GENOMIC DNA]</scope>
    <source>
        <strain evidence="4">ATCC 27380</strain>
    </source>
</reference>
<keyword evidence="1 2" id="KW-0732">Signal</keyword>
<dbReference type="InterPro" id="IPR036439">
    <property type="entry name" value="Dockerin_dom_sf"/>
</dbReference>
<dbReference type="Pfam" id="PF00963">
    <property type="entry name" value="Cohesin"/>
    <property type="match status" value="1"/>
</dbReference>
<keyword evidence="5" id="KW-1185">Reference proteome</keyword>
<name>A0A2W1N5P1_PAEXE</name>
<dbReference type="InterPro" id="IPR032812">
    <property type="entry name" value="SbsA_Ig"/>
</dbReference>
<protein>
    <recommendedName>
        <fullName evidence="3">Dockerin domain-containing protein</fullName>
    </recommendedName>
</protein>
<dbReference type="Pfam" id="PF13205">
    <property type="entry name" value="Big_5"/>
    <property type="match status" value="1"/>
</dbReference>
<dbReference type="Gene3D" id="2.60.40.680">
    <property type="match status" value="1"/>
</dbReference>
<dbReference type="CDD" id="cd08547">
    <property type="entry name" value="Type_II_cohesin"/>
    <property type="match status" value="1"/>
</dbReference>
<dbReference type="GO" id="GO:0000272">
    <property type="term" value="P:polysaccharide catabolic process"/>
    <property type="evidence" value="ECO:0007669"/>
    <property type="project" value="InterPro"/>
</dbReference>
<dbReference type="PROSITE" id="PS51766">
    <property type="entry name" value="DOCKERIN"/>
    <property type="match status" value="1"/>
</dbReference>
<organism evidence="4 5">
    <name type="scientific">Paenibacillus xerothermodurans</name>
    <dbReference type="NCBI Taxonomy" id="1977292"/>
    <lineage>
        <taxon>Bacteria</taxon>
        <taxon>Bacillati</taxon>
        <taxon>Bacillota</taxon>
        <taxon>Bacilli</taxon>
        <taxon>Bacillales</taxon>
        <taxon>Paenibacillaceae</taxon>
        <taxon>Paenibacillus</taxon>
    </lineage>
</organism>
<dbReference type="GO" id="GO:0030246">
    <property type="term" value="F:carbohydrate binding"/>
    <property type="evidence" value="ECO:0007669"/>
    <property type="project" value="InterPro"/>
</dbReference>
<comment type="caution">
    <text evidence="4">The sequence shown here is derived from an EMBL/GenBank/DDBJ whole genome shotgun (WGS) entry which is preliminary data.</text>
</comment>
<dbReference type="EMBL" id="NHRJ02000010">
    <property type="protein sequence ID" value="PZE20019.1"/>
    <property type="molecule type" value="Genomic_DNA"/>
</dbReference>
<gene>
    <name evidence="4" type="ORF">CBW46_015160</name>
</gene>
<feature type="signal peptide" evidence="2">
    <location>
        <begin position="1"/>
        <end position="24"/>
    </location>
</feature>
<dbReference type="InterPro" id="IPR016134">
    <property type="entry name" value="Dockerin_dom"/>
</dbReference>
<proteinExistence type="predicted"/>
<evidence type="ECO:0000256" key="2">
    <source>
        <dbReference type="SAM" id="SignalP"/>
    </source>
</evidence>
<dbReference type="Proteomes" id="UP000214746">
    <property type="component" value="Unassembled WGS sequence"/>
</dbReference>
<dbReference type="OrthoDB" id="581851at2"/>
<evidence type="ECO:0000256" key="1">
    <source>
        <dbReference type="ARBA" id="ARBA00022729"/>
    </source>
</evidence>
<evidence type="ECO:0000313" key="4">
    <source>
        <dbReference type="EMBL" id="PZE20019.1"/>
    </source>
</evidence>
<evidence type="ECO:0000259" key="3">
    <source>
        <dbReference type="PROSITE" id="PS51766"/>
    </source>
</evidence>
<dbReference type="SUPFAM" id="SSF63446">
    <property type="entry name" value="Type I dockerin domain"/>
    <property type="match status" value="1"/>
</dbReference>
<dbReference type="InterPro" id="IPR002102">
    <property type="entry name" value="Cohesin_dom"/>
</dbReference>
<dbReference type="SUPFAM" id="SSF49384">
    <property type="entry name" value="Carbohydrate-binding domain"/>
    <property type="match status" value="1"/>
</dbReference>
<dbReference type="InterPro" id="IPR014755">
    <property type="entry name" value="Cu-Rt/internalin_Ig-like"/>
</dbReference>
<feature type="chain" id="PRO_5016109213" description="Dockerin domain-containing protein" evidence="2">
    <location>
        <begin position="25"/>
        <end position="555"/>
    </location>
</feature>
<dbReference type="RefSeq" id="WP_089200840.1">
    <property type="nucleotide sequence ID" value="NZ_NHRJ02000010.1"/>
</dbReference>
<feature type="domain" description="Dockerin" evidence="3">
    <location>
        <begin position="489"/>
        <end position="555"/>
    </location>
</feature>
<accession>A0A2W1N5P1</accession>
<sequence>MNLLSKAGLWALLLLLMCSGVASAAASTVTDDNGRVIITGSSDGTKVTLSLEYADLTADFTGFNLELEVPAPLDALSGKFESGNPAIQLSAADNYDTTVGLYKLIILNPALSASPQGRSGKIGDVTFRFKVEQSAQELAFLVKTVRVYGGGEQLIHKRNERYALPQPDTTKPIVAAQPAGGTYGETQTVTLTLDDNDPAAEIHYTLDGETPTASSLLYTSPLTIDRSTTLQFIGIDTAGNQSDVAAELYDIDMTGPTVTEAKLQDEKTLTVAFDEAVDAVITDVTSGHFQLHTGDSSQTAVEIESVTLNADKSVATLTMAAALEKHVHYKLTVQGVRDLLGNAMADTYATTLTMKDTPPVNQAALFLEQSADIIEPGDEFKVIIKADANDVYGFDISLTYDPAFAQLIDAPIVHSDFGAEGTASLLFNDDKAGTLRIIGTRLGAESGVSGRVGLVELNFKAQDKDGMSGFVITTDSQLADSRPIVQSLPTAVSGGIAIADPDVGGGGLAVNDLVLVARAFGKSAGDSGYLESVDMNKDGKINIIDIAYVAYKLLK</sequence>
<dbReference type="Pfam" id="PF13290">
    <property type="entry name" value="CHB_HEX_C_1"/>
    <property type="match status" value="1"/>
</dbReference>